<sequence>MPYNQSRFIYDGVADNLTTDITPEEIKIALQTVKKGTATGPDAWTQRQHLNLVAMDITKAYDSVILSSLQQEMEKNLLPPDITKVIIKLMTNRTVSFPPAYGNTTTRTTNLGIPQGSSLSPILFTT</sequence>
<organism evidence="2 3">
    <name type="scientific">Periplaneta americana</name>
    <name type="common">American cockroach</name>
    <name type="synonym">Blatta americana</name>
    <dbReference type="NCBI Taxonomy" id="6978"/>
    <lineage>
        <taxon>Eukaryota</taxon>
        <taxon>Metazoa</taxon>
        <taxon>Ecdysozoa</taxon>
        <taxon>Arthropoda</taxon>
        <taxon>Hexapoda</taxon>
        <taxon>Insecta</taxon>
        <taxon>Pterygota</taxon>
        <taxon>Neoptera</taxon>
        <taxon>Polyneoptera</taxon>
        <taxon>Dictyoptera</taxon>
        <taxon>Blattodea</taxon>
        <taxon>Blattoidea</taxon>
        <taxon>Blattidae</taxon>
        <taxon>Blattinae</taxon>
        <taxon>Periplaneta</taxon>
    </lineage>
</organism>
<dbReference type="Proteomes" id="UP001148838">
    <property type="component" value="Unassembled WGS sequence"/>
</dbReference>
<name>A0ABQ8SV50_PERAM</name>
<proteinExistence type="predicted"/>
<gene>
    <name evidence="2" type="ORF">ANN_17697</name>
</gene>
<comment type="caution">
    <text evidence="2">The sequence shown here is derived from an EMBL/GenBank/DDBJ whole genome shotgun (WGS) entry which is preliminary data.</text>
</comment>
<accession>A0ABQ8SV50</accession>
<evidence type="ECO:0000259" key="1">
    <source>
        <dbReference type="PROSITE" id="PS50878"/>
    </source>
</evidence>
<dbReference type="InterPro" id="IPR000477">
    <property type="entry name" value="RT_dom"/>
</dbReference>
<evidence type="ECO:0000313" key="2">
    <source>
        <dbReference type="EMBL" id="KAJ4437552.1"/>
    </source>
</evidence>
<dbReference type="EMBL" id="JAJSOF020000021">
    <property type="protein sequence ID" value="KAJ4437552.1"/>
    <property type="molecule type" value="Genomic_DNA"/>
</dbReference>
<reference evidence="2 3" key="1">
    <citation type="journal article" date="2022" name="Allergy">
        <title>Genome assembly and annotation of Periplaneta americana reveal a comprehensive cockroach allergen profile.</title>
        <authorList>
            <person name="Wang L."/>
            <person name="Xiong Q."/>
            <person name="Saelim N."/>
            <person name="Wang L."/>
            <person name="Nong W."/>
            <person name="Wan A.T."/>
            <person name="Shi M."/>
            <person name="Liu X."/>
            <person name="Cao Q."/>
            <person name="Hui J.H.L."/>
            <person name="Sookrung N."/>
            <person name="Leung T.F."/>
            <person name="Tungtrongchitr A."/>
            <person name="Tsui S.K.W."/>
        </authorList>
    </citation>
    <scope>NUCLEOTIDE SEQUENCE [LARGE SCALE GENOMIC DNA]</scope>
    <source>
        <strain evidence="2">PWHHKU_190912</strain>
    </source>
</reference>
<feature type="domain" description="Reverse transcriptase" evidence="1">
    <location>
        <begin position="1"/>
        <end position="126"/>
    </location>
</feature>
<dbReference type="PROSITE" id="PS50878">
    <property type="entry name" value="RT_POL"/>
    <property type="match status" value="1"/>
</dbReference>
<protein>
    <recommendedName>
        <fullName evidence="1">Reverse transcriptase domain-containing protein</fullName>
    </recommendedName>
</protein>
<dbReference type="Pfam" id="PF00078">
    <property type="entry name" value="RVT_1"/>
    <property type="match status" value="1"/>
</dbReference>
<keyword evidence="3" id="KW-1185">Reference proteome</keyword>
<evidence type="ECO:0000313" key="3">
    <source>
        <dbReference type="Proteomes" id="UP001148838"/>
    </source>
</evidence>